<accession>A0A2W1CNF0</accession>
<proteinExistence type="predicted"/>
<evidence type="ECO:0000313" key="7">
    <source>
        <dbReference type="Proteomes" id="UP000245464"/>
    </source>
</evidence>
<dbReference type="EMBL" id="NRDI02000005">
    <property type="protein sequence ID" value="KAI1515928.1"/>
    <property type="molecule type" value="Genomic_DNA"/>
</dbReference>
<reference evidence="2 7" key="1">
    <citation type="journal article" date="2018" name="BMC Genomics">
        <title>Comparative genomics of the wheat fungal pathogen Pyrenophora tritici-repentis reveals chromosomal variations and genome plasticity.</title>
        <authorList>
            <person name="Moolhuijzen P."/>
            <person name="See P.T."/>
            <person name="Hane J.K."/>
            <person name="Shi G."/>
            <person name="Liu Z."/>
            <person name="Oliver R.P."/>
            <person name="Moffat C.S."/>
        </authorList>
    </citation>
    <scope>NUCLEOTIDE SEQUENCE [LARGE SCALE GENOMIC DNA]</scope>
    <source>
        <strain evidence="2">M4</strain>
    </source>
</reference>
<evidence type="ECO:0000313" key="4">
    <source>
        <dbReference type="EMBL" id="KAF7573802.1"/>
    </source>
</evidence>
<dbReference type="EMBL" id="NQIK02000003">
    <property type="protein sequence ID" value="KAF7573802.1"/>
    <property type="molecule type" value="Genomic_DNA"/>
</dbReference>
<evidence type="ECO:0000313" key="5">
    <source>
        <dbReference type="EMBL" id="KAI1507597.1"/>
    </source>
</evidence>
<dbReference type="Proteomes" id="UP000245464">
    <property type="component" value="Chromosome 10"/>
</dbReference>
<reference evidence="8" key="4">
    <citation type="journal article" date="2022" name="Microb. Genom.">
        <title>A global pangenome for the wheat fungal pathogen Pyrenophora tritici-repentis and prediction of effector protein structural homology.</title>
        <authorList>
            <person name="Moolhuijzen P.M."/>
            <person name="See P.T."/>
            <person name="Shi G."/>
            <person name="Powell H.R."/>
            <person name="Cockram J."/>
            <person name="Jorgensen L.N."/>
            <person name="Benslimane H."/>
            <person name="Strelkov S.E."/>
            <person name="Turner J."/>
            <person name="Liu Z."/>
            <person name="Moffat C.S."/>
        </authorList>
    </citation>
    <scope>NUCLEOTIDE SEQUENCE [LARGE SCALE GENOMIC DNA]</scope>
</reference>
<dbReference type="AlphaFoldDB" id="A0A2W1CNF0"/>
<evidence type="ECO:0000313" key="6">
    <source>
        <dbReference type="EMBL" id="KAI1515928.1"/>
    </source>
</evidence>
<evidence type="ECO:0000256" key="1">
    <source>
        <dbReference type="SAM" id="MobiDB-lite"/>
    </source>
</evidence>
<sequence>MAPRYTDISTRAAILTLKSRFVGRSTSQISEILGISPRTIDSIYSRACQRGFEPNGPTLKILPEYLEDAPRSGRPRKQEAIHEATVEKSLRSRRLFYHSVESSQGSRIQEDQADEEAWVDEEDETR</sequence>
<dbReference type="Proteomes" id="UP000249757">
    <property type="component" value="Unassembled WGS sequence"/>
</dbReference>
<evidence type="ECO:0000313" key="8">
    <source>
        <dbReference type="Proteomes" id="UP000249757"/>
    </source>
</evidence>
<reference evidence="6" key="3">
    <citation type="journal article" date="2022" name="bioRxiv">
        <title>A global pangenome for the wheat fungal pathogen Pyrenophora tritici-repentis and prediction of effector protein structural homology.</title>
        <authorList>
            <person name="Moolhuijzen P."/>
            <person name="See P.T."/>
            <person name="Shi G."/>
            <person name="Powell H.R."/>
            <person name="Cockram J."/>
            <person name="Jorgensen L.N."/>
            <person name="Benslimane H."/>
            <person name="Strelkov S.E."/>
            <person name="Turner J."/>
            <person name="Liu Z."/>
            <person name="Moffat C.S."/>
        </authorList>
    </citation>
    <scope>NUCLEOTIDE SEQUENCE</scope>
    <source>
        <strain evidence="6">86-124</strain>
    </source>
</reference>
<reference evidence="6" key="2">
    <citation type="submission" date="2021-05" db="EMBL/GenBank/DDBJ databases">
        <authorList>
            <person name="Moolhuijzen P.M."/>
            <person name="Moffat C.S."/>
        </authorList>
    </citation>
    <scope>NUCLEOTIDE SEQUENCE</scope>
    <source>
        <strain evidence="6">86-124</strain>
    </source>
</reference>
<comment type="caution">
    <text evidence="6">The sequence shown here is derived from an EMBL/GenBank/DDBJ whole genome shotgun (WGS) entry which is preliminary data.</text>
</comment>
<dbReference type="EMBL" id="NQIK02000010">
    <property type="protein sequence ID" value="KAF7565902.1"/>
    <property type="molecule type" value="Genomic_DNA"/>
</dbReference>
<dbReference type="EMBL" id="NQIK02000005">
    <property type="protein sequence ID" value="KAF7571226.1"/>
    <property type="molecule type" value="Genomic_DNA"/>
</dbReference>
<organism evidence="6 8">
    <name type="scientific">Pyrenophora tritici-repentis</name>
    <dbReference type="NCBI Taxonomy" id="45151"/>
    <lineage>
        <taxon>Eukaryota</taxon>
        <taxon>Fungi</taxon>
        <taxon>Dikarya</taxon>
        <taxon>Ascomycota</taxon>
        <taxon>Pezizomycotina</taxon>
        <taxon>Dothideomycetes</taxon>
        <taxon>Pleosporomycetidae</taxon>
        <taxon>Pleosporales</taxon>
        <taxon>Pleosporineae</taxon>
        <taxon>Pleosporaceae</taxon>
        <taxon>Pyrenophora</taxon>
    </lineage>
</organism>
<dbReference type="EMBL" id="NRDI02000037">
    <property type="protein sequence ID" value="KAI1507597.1"/>
    <property type="molecule type" value="Genomic_DNA"/>
</dbReference>
<gene>
    <name evidence="6" type="ORF">Ptr86124_004465</name>
    <name evidence="5" type="ORF">Ptr86124_013454</name>
    <name evidence="2" type="ORF">PtrM4_053360</name>
    <name evidence="4" type="ORF">PtrM4_087070</name>
    <name evidence="3" type="ORF">PtrM4_112280</name>
</gene>
<evidence type="ECO:0000313" key="2">
    <source>
        <dbReference type="EMBL" id="KAF7565902.1"/>
    </source>
</evidence>
<evidence type="ECO:0000313" key="3">
    <source>
        <dbReference type="EMBL" id="KAF7571226.1"/>
    </source>
</evidence>
<keyword evidence="8" id="KW-1185">Reference proteome</keyword>
<dbReference type="Proteomes" id="UP000245464">
    <property type="component" value="Chromosome 5"/>
</dbReference>
<name>A0A2W1CNF0_9PLEO</name>
<feature type="compositionally biased region" description="Acidic residues" evidence="1">
    <location>
        <begin position="111"/>
        <end position="126"/>
    </location>
</feature>
<feature type="region of interest" description="Disordered" evidence="1">
    <location>
        <begin position="100"/>
        <end position="126"/>
    </location>
</feature>
<protein>
    <submittedName>
        <fullName evidence="6">HTH-Tnp-Tc3-2 multi-domain protein</fullName>
    </submittedName>
</protein>
<dbReference type="Pfam" id="PF13384">
    <property type="entry name" value="HTH_23"/>
    <property type="match status" value="1"/>
</dbReference>
<dbReference type="Proteomes" id="UP000245464">
    <property type="component" value="Chromosome 3"/>
</dbReference>